<dbReference type="SUPFAM" id="SSF51735">
    <property type="entry name" value="NAD(P)-binding Rossmann-fold domains"/>
    <property type="match status" value="1"/>
</dbReference>
<evidence type="ECO:0000256" key="3">
    <source>
        <dbReference type="ARBA" id="ARBA00023002"/>
    </source>
</evidence>
<keyword evidence="3" id="KW-0560">Oxidoreductase</keyword>
<gene>
    <name evidence="5" type="ORF">ETB97_005353</name>
</gene>
<dbReference type="Gene3D" id="3.40.50.720">
    <property type="entry name" value="NAD(P)-binding Rossmann-like Domain"/>
    <property type="match status" value="1"/>
</dbReference>
<accession>A0A8H6EA34</accession>
<reference evidence="5 6" key="1">
    <citation type="submission" date="2019-04" db="EMBL/GenBank/DDBJ databases">
        <title>Aspergillus burnettii sp. nov., novel species from soil in southeast Queensland.</title>
        <authorList>
            <person name="Gilchrist C.L.M."/>
            <person name="Pitt J.I."/>
            <person name="Lange L."/>
            <person name="Lacey H.J."/>
            <person name="Vuong D."/>
            <person name="Midgley D.J."/>
            <person name="Greenfield P."/>
            <person name="Bradbury M."/>
            <person name="Lacey E."/>
            <person name="Busk P.K."/>
            <person name="Pilgaard B."/>
            <person name="Chooi Y.H."/>
            <person name="Piggott A.M."/>
        </authorList>
    </citation>
    <scope>NUCLEOTIDE SEQUENCE [LARGE SCALE GENOMIC DNA]</scope>
    <source>
        <strain evidence="5 6">FRR 5400</strain>
    </source>
</reference>
<keyword evidence="2" id="KW-0521">NADP</keyword>
<evidence type="ECO:0000256" key="1">
    <source>
        <dbReference type="ARBA" id="ARBA00005725"/>
    </source>
</evidence>
<dbReference type="EMBL" id="SPNV01000024">
    <property type="protein sequence ID" value="KAF5865112.1"/>
    <property type="molecule type" value="Genomic_DNA"/>
</dbReference>
<sequence>MAAVAVAGGTNGLGLTIVEALATHGGHDVVVLSRKASRDILLKVIVYAANTSQGGAELEKKLPARLIVVDYDNIEGLKDTLESNNIGTVICTINANGSSLPERNLVSAAEKSSATSRFIPSIFAGLEYPTKSVNRPRVYVYPESSPIAKTKFEVLQELEKTSLTYTAFYVGMFMDYYGSPLLQSHVSRFPMFVDIASKRAAIPGSDLTDWPKESYVIGDRVTLQELVRTAEEVKGARFRVTYDSKEALEGGHITELPAYSSVLSIMGKEQGLNLFSMVGLWVAGGEMDLKPASTLNERFPDIKTLSFKQFLEISWKV</sequence>
<keyword evidence="6" id="KW-1185">Reference proteome</keyword>
<evidence type="ECO:0000313" key="5">
    <source>
        <dbReference type="EMBL" id="KAF5865112.1"/>
    </source>
</evidence>
<dbReference type="InterPro" id="IPR051609">
    <property type="entry name" value="NmrA/Isoflavone_reductase-like"/>
</dbReference>
<evidence type="ECO:0000313" key="6">
    <source>
        <dbReference type="Proteomes" id="UP000541154"/>
    </source>
</evidence>
<organism evidence="5 6">
    <name type="scientific">Petromyces alliaceus</name>
    <name type="common">Aspergillus alliaceus</name>
    <dbReference type="NCBI Taxonomy" id="209559"/>
    <lineage>
        <taxon>Eukaryota</taxon>
        <taxon>Fungi</taxon>
        <taxon>Dikarya</taxon>
        <taxon>Ascomycota</taxon>
        <taxon>Pezizomycotina</taxon>
        <taxon>Eurotiomycetes</taxon>
        <taxon>Eurotiomycetidae</taxon>
        <taxon>Eurotiales</taxon>
        <taxon>Aspergillaceae</taxon>
        <taxon>Aspergillus</taxon>
        <taxon>Aspergillus subgen. Circumdati</taxon>
    </lineage>
</organism>
<name>A0A8H6EA34_PETAA</name>
<dbReference type="AlphaFoldDB" id="A0A8H6EA34"/>
<dbReference type="GO" id="GO:0016491">
    <property type="term" value="F:oxidoreductase activity"/>
    <property type="evidence" value="ECO:0007669"/>
    <property type="project" value="UniProtKB-KW"/>
</dbReference>
<dbReference type="Proteomes" id="UP000541154">
    <property type="component" value="Unassembled WGS sequence"/>
</dbReference>
<dbReference type="PANTHER" id="PTHR47706:SF4">
    <property type="entry name" value="NMRA-LIKE DOMAIN-CONTAINING PROTEIN"/>
    <property type="match status" value="1"/>
</dbReference>
<dbReference type="InterPro" id="IPR008030">
    <property type="entry name" value="NmrA-like"/>
</dbReference>
<dbReference type="PANTHER" id="PTHR47706">
    <property type="entry name" value="NMRA-LIKE FAMILY PROTEIN"/>
    <property type="match status" value="1"/>
</dbReference>
<proteinExistence type="inferred from homology"/>
<evidence type="ECO:0000256" key="2">
    <source>
        <dbReference type="ARBA" id="ARBA00022857"/>
    </source>
</evidence>
<comment type="similarity">
    <text evidence="1">Belongs to the NmrA-type oxidoreductase family. Isoflavone reductase subfamily.</text>
</comment>
<evidence type="ECO:0000259" key="4">
    <source>
        <dbReference type="Pfam" id="PF05368"/>
    </source>
</evidence>
<comment type="caution">
    <text evidence="5">The sequence shown here is derived from an EMBL/GenBank/DDBJ whole genome shotgun (WGS) entry which is preliminary data.</text>
</comment>
<dbReference type="Pfam" id="PF05368">
    <property type="entry name" value="NmrA"/>
    <property type="match status" value="1"/>
</dbReference>
<dbReference type="InterPro" id="IPR036291">
    <property type="entry name" value="NAD(P)-bd_dom_sf"/>
</dbReference>
<feature type="domain" description="NmrA-like" evidence="4">
    <location>
        <begin position="4"/>
        <end position="182"/>
    </location>
</feature>
<protein>
    <recommendedName>
        <fullName evidence="4">NmrA-like domain-containing protein</fullName>
    </recommendedName>
</protein>